<protein>
    <recommendedName>
        <fullName evidence="1">Mutator-like transposase domain-containing protein</fullName>
    </recommendedName>
</protein>
<comment type="caution">
    <text evidence="2">The sequence shown here is derived from an EMBL/GenBank/DDBJ whole genome shotgun (WGS) entry which is preliminary data.</text>
</comment>
<feature type="domain" description="Mutator-like transposase" evidence="1">
    <location>
        <begin position="2"/>
        <end position="64"/>
    </location>
</feature>
<dbReference type="EMBL" id="JACVVK020000190">
    <property type="protein sequence ID" value="KAK7485700.1"/>
    <property type="molecule type" value="Genomic_DNA"/>
</dbReference>
<dbReference type="Proteomes" id="UP001519460">
    <property type="component" value="Unassembled WGS sequence"/>
</dbReference>
<evidence type="ECO:0000259" key="1">
    <source>
        <dbReference type="Pfam" id="PF20700"/>
    </source>
</evidence>
<dbReference type="Pfam" id="PF20700">
    <property type="entry name" value="Mutator"/>
    <property type="match status" value="1"/>
</dbReference>
<evidence type="ECO:0000313" key="3">
    <source>
        <dbReference type="Proteomes" id="UP001519460"/>
    </source>
</evidence>
<gene>
    <name evidence="2" type="ORF">BaRGS_00023001</name>
</gene>
<evidence type="ECO:0000313" key="2">
    <source>
        <dbReference type="EMBL" id="KAK7485700.1"/>
    </source>
</evidence>
<dbReference type="InterPro" id="IPR049012">
    <property type="entry name" value="Mutator_transp_dom"/>
</dbReference>
<name>A0ABD0KF04_9CAEN</name>
<keyword evidence="3" id="KW-1185">Reference proteome</keyword>
<dbReference type="AlphaFoldDB" id="A0ABD0KF04"/>
<sequence>MWNAAYQGHIELGTCARPHFHVGDERKIGLVVQQKLKCANCDFVTPFHALYDERDTAKRGRKAACLAWLIHGTWGRHSFQWDTKHSSAALFPHHTTQAEKRKAQIILAADLVNRSQCIFDHVHRACQGEASKMKKVLPKVVETVLNCYAGDCSDCKNFCRGTCHGSDGKSWWEKSYDLSVSGIHSLNVSSSDRCVMKTVLDMKLGETESC</sequence>
<accession>A0ABD0KF04</accession>
<reference evidence="2 3" key="1">
    <citation type="journal article" date="2023" name="Sci. Data">
        <title>Genome assembly of the Korean intertidal mud-creeper Batillaria attramentaria.</title>
        <authorList>
            <person name="Patra A.K."/>
            <person name="Ho P.T."/>
            <person name="Jun S."/>
            <person name="Lee S.J."/>
            <person name="Kim Y."/>
            <person name="Won Y.J."/>
        </authorList>
    </citation>
    <scope>NUCLEOTIDE SEQUENCE [LARGE SCALE GENOMIC DNA]</scope>
    <source>
        <strain evidence="2">Wonlab-2016</strain>
    </source>
</reference>
<organism evidence="2 3">
    <name type="scientific">Batillaria attramentaria</name>
    <dbReference type="NCBI Taxonomy" id="370345"/>
    <lineage>
        <taxon>Eukaryota</taxon>
        <taxon>Metazoa</taxon>
        <taxon>Spiralia</taxon>
        <taxon>Lophotrochozoa</taxon>
        <taxon>Mollusca</taxon>
        <taxon>Gastropoda</taxon>
        <taxon>Caenogastropoda</taxon>
        <taxon>Sorbeoconcha</taxon>
        <taxon>Cerithioidea</taxon>
        <taxon>Batillariidae</taxon>
        <taxon>Batillaria</taxon>
    </lineage>
</organism>
<proteinExistence type="predicted"/>